<evidence type="ECO:0000259" key="4">
    <source>
        <dbReference type="PROSITE" id="PS50835"/>
    </source>
</evidence>
<reference evidence="6" key="1">
    <citation type="submission" date="2025-08" db="UniProtKB">
        <authorList>
            <consortium name="RefSeq"/>
        </authorList>
    </citation>
    <scope>IDENTIFICATION</scope>
</reference>
<evidence type="ECO:0000256" key="2">
    <source>
        <dbReference type="ARBA" id="ARBA00019671"/>
    </source>
</evidence>
<dbReference type="SMART" id="SM00409">
    <property type="entry name" value="IG"/>
    <property type="match status" value="2"/>
</dbReference>
<dbReference type="SMART" id="SM00408">
    <property type="entry name" value="IGc2"/>
    <property type="match status" value="2"/>
</dbReference>
<dbReference type="PROSITE" id="PS50835">
    <property type="entry name" value="IG_LIKE"/>
    <property type="match status" value="1"/>
</dbReference>
<name>A0ABM3XW85_ERIEU</name>
<dbReference type="Gene3D" id="2.60.40.10">
    <property type="entry name" value="Immunoglobulins"/>
    <property type="match status" value="3"/>
</dbReference>
<comment type="subunit">
    <text evidence="1">Forms a complex composed of PDGFRL, TNK2 and GRB2.</text>
</comment>
<dbReference type="InterPro" id="IPR036179">
    <property type="entry name" value="Ig-like_dom_sf"/>
</dbReference>
<evidence type="ECO:0000313" key="5">
    <source>
        <dbReference type="Proteomes" id="UP001652624"/>
    </source>
</evidence>
<dbReference type="InterPro" id="IPR003598">
    <property type="entry name" value="Ig_sub2"/>
</dbReference>
<protein>
    <recommendedName>
        <fullName evidence="2">Platelet-derived growth factor receptor-like protein</fullName>
    </recommendedName>
</protein>
<keyword evidence="5" id="KW-1185">Reference proteome</keyword>
<dbReference type="Proteomes" id="UP001652624">
    <property type="component" value="Chromosome 9"/>
</dbReference>
<dbReference type="InterPro" id="IPR003599">
    <property type="entry name" value="Ig_sub"/>
</dbReference>
<dbReference type="PANTHER" id="PTHR15360">
    <property type="entry name" value="PLATELET-DERIVED GROWTH FACTOR RECEPTOR LIKE"/>
    <property type="match status" value="1"/>
</dbReference>
<accession>A0ABM3XW85</accession>
<sequence length="363" mass="39965">MAASLGETKSPGAPHDRKPKATPSSQSLQRRTPVSVAAPCPPAPCILTQVLGRGHFQKVRDSLSLCAGVPLELRCRGKEVCWRVPLNLEEGSEGHLRIRHLDQYSQLQLGNSTWADTGEYSCWAQVGEGHVCANGKDLQASIFIFFTDPQELFVPTDNYYKVVQLCSHQPALLPCQVTSPLAQVTLHREFPPEEIPVDGTDISFNVKKGFTIHRPHASMAGSLFSLASLGSVQQISTKYMLLYINYPFSMPTPRIRASAAWVTLGEDFTVTCMALGEPEIAVDFSWDYPGQKLGRPLYTSEWSRVQRQRGQAQQEVGSTLYVEDARAGDASTYTCRATNLQGTGTATIHVQVTRTHHVPTTHS</sequence>
<evidence type="ECO:0000256" key="1">
    <source>
        <dbReference type="ARBA" id="ARBA00011360"/>
    </source>
</evidence>
<gene>
    <name evidence="6" type="primary">LOC103118559</name>
</gene>
<dbReference type="PIRSF" id="PIRSF000615">
    <property type="entry name" value="TyrPK_CSF1-R"/>
    <property type="match status" value="1"/>
</dbReference>
<dbReference type="PANTHER" id="PTHR15360:SF2">
    <property type="entry name" value="PLATELET-DERIVED GROWTH FACTOR RECEPTOR-LIKE PROTEIN"/>
    <property type="match status" value="1"/>
</dbReference>
<evidence type="ECO:0000313" key="6">
    <source>
        <dbReference type="RefSeq" id="XP_060053081.1"/>
    </source>
</evidence>
<feature type="region of interest" description="Disordered" evidence="3">
    <location>
        <begin position="1"/>
        <end position="36"/>
    </location>
</feature>
<feature type="domain" description="Ig-like" evidence="4">
    <location>
        <begin position="247"/>
        <end position="353"/>
    </location>
</feature>
<feature type="compositionally biased region" description="Polar residues" evidence="3">
    <location>
        <begin position="22"/>
        <end position="32"/>
    </location>
</feature>
<dbReference type="InterPro" id="IPR007110">
    <property type="entry name" value="Ig-like_dom"/>
</dbReference>
<dbReference type="GeneID" id="103118559"/>
<dbReference type="SUPFAM" id="SSF48726">
    <property type="entry name" value="Immunoglobulin"/>
    <property type="match status" value="3"/>
</dbReference>
<dbReference type="InterPro" id="IPR013783">
    <property type="entry name" value="Ig-like_fold"/>
</dbReference>
<organism evidence="5 6">
    <name type="scientific">Erinaceus europaeus</name>
    <name type="common">Western European hedgehog</name>
    <dbReference type="NCBI Taxonomy" id="9365"/>
    <lineage>
        <taxon>Eukaryota</taxon>
        <taxon>Metazoa</taxon>
        <taxon>Chordata</taxon>
        <taxon>Craniata</taxon>
        <taxon>Vertebrata</taxon>
        <taxon>Euteleostomi</taxon>
        <taxon>Mammalia</taxon>
        <taxon>Eutheria</taxon>
        <taxon>Laurasiatheria</taxon>
        <taxon>Eulipotyphla</taxon>
        <taxon>Erinaceidae</taxon>
        <taxon>Erinaceinae</taxon>
        <taxon>Erinaceus</taxon>
    </lineage>
</organism>
<evidence type="ECO:0000256" key="3">
    <source>
        <dbReference type="SAM" id="MobiDB-lite"/>
    </source>
</evidence>
<proteinExistence type="predicted"/>
<dbReference type="Pfam" id="PF13927">
    <property type="entry name" value="Ig_3"/>
    <property type="match status" value="1"/>
</dbReference>
<dbReference type="RefSeq" id="XP_060053081.1">
    <property type="nucleotide sequence ID" value="XM_060197098.1"/>
</dbReference>
<dbReference type="InterPro" id="IPR042495">
    <property type="entry name" value="PDGFRL"/>
</dbReference>
<dbReference type="Pfam" id="PF21339">
    <property type="entry name" value="VEGFR-1-like_Ig-like"/>
    <property type="match status" value="1"/>
</dbReference>